<dbReference type="EC" id="1.17.99.6" evidence="4 17"/>
<dbReference type="UniPathway" id="UPA00392"/>
<keyword evidence="13 17" id="KW-1015">Disulfide bond</keyword>
<keyword evidence="10 17" id="KW-0560">Oxidoreductase</keyword>
<dbReference type="Proteomes" id="UP000324143">
    <property type="component" value="Unassembled WGS sequence"/>
</dbReference>
<organism evidence="18 19">
    <name type="scientific">Candidatus Mcinerneyibacterium aminivorans</name>
    <dbReference type="NCBI Taxonomy" id="2703815"/>
    <lineage>
        <taxon>Bacteria</taxon>
        <taxon>Candidatus Macinerneyibacteriota</taxon>
        <taxon>Candidatus Mcinerneyibacteria</taxon>
        <taxon>Candidatus Mcinerneyibacteriales</taxon>
        <taxon>Candidatus Mcinerneyibacteriaceae</taxon>
        <taxon>Candidatus Mcinerneyibacterium</taxon>
    </lineage>
</organism>
<comment type="similarity">
    <text evidence="3 17">Belongs to the QueH family.</text>
</comment>
<evidence type="ECO:0000256" key="3">
    <source>
        <dbReference type="ARBA" id="ARBA00008207"/>
    </source>
</evidence>
<dbReference type="GO" id="GO:0052693">
    <property type="term" value="F:epoxyqueuosine reductase activity"/>
    <property type="evidence" value="ECO:0007669"/>
    <property type="project" value="UniProtKB-UniRule"/>
</dbReference>
<evidence type="ECO:0000313" key="19">
    <source>
        <dbReference type="Proteomes" id="UP000324143"/>
    </source>
</evidence>
<keyword evidence="6 17" id="KW-0004">4Fe-4S</keyword>
<feature type="binding site" evidence="17">
    <location>
        <position position="89"/>
    </location>
    <ligand>
        <name>[4Fe-4S] cluster</name>
        <dbReference type="ChEBI" id="CHEBI:49883"/>
    </ligand>
</feature>
<comment type="catalytic activity">
    <reaction evidence="16 17">
        <text>epoxyqueuosine(34) in tRNA + AH2 = queuosine(34) in tRNA + A + H2O</text>
        <dbReference type="Rhea" id="RHEA:32159"/>
        <dbReference type="Rhea" id="RHEA-COMP:18571"/>
        <dbReference type="Rhea" id="RHEA-COMP:18582"/>
        <dbReference type="ChEBI" id="CHEBI:13193"/>
        <dbReference type="ChEBI" id="CHEBI:15377"/>
        <dbReference type="ChEBI" id="CHEBI:17499"/>
        <dbReference type="ChEBI" id="CHEBI:194431"/>
        <dbReference type="ChEBI" id="CHEBI:194443"/>
        <dbReference type="EC" id="1.17.99.6"/>
    </reaction>
</comment>
<sequence>MKKKKILLHICCAPCSIYPIKVLNENNYEVFGFWFNPNIHPFLEYEKRYKEVKNYMQNNNIKLLEKNEYNLEEFLRNVTFRESQRCRYCYSERLKYAAIYARNGKFDYFTTTLLYSKFQNHELIKEIGINHAKENGVKFLYKDFREGWKYGINKSKELKMYRQQYCGCIYSERDRYLKN</sequence>
<comment type="function">
    <text evidence="1 17">Catalyzes the conversion of epoxyqueuosine (oQ) to queuosine (Q), which is a hypermodified base found in the wobble positions of tRNA(Asp), tRNA(Asn), tRNA(His) and tRNA(Tyr).</text>
</comment>
<evidence type="ECO:0000256" key="10">
    <source>
        <dbReference type="ARBA" id="ARBA00023002"/>
    </source>
</evidence>
<evidence type="ECO:0000256" key="2">
    <source>
        <dbReference type="ARBA" id="ARBA00004691"/>
    </source>
</evidence>
<evidence type="ECO:0000256" key="17">
    <source>
        <dbReference type="HAMAP-Rule" id="MF_02089"/>
    </source>
</evidence>
<feature type="binding site" evidence="17">
    <location>
        <position position="11"/>
    </location>
    <ligand>
        <name>[4Fe-4S] cluster</name>
        <dbReference type="ChEBI" id="CHEBI:49883"/>
    </ligand>
</feature>
<gene>
    <name evidence="17" type="primary">queH</name>
    <name evidence="18" type="ORF">FXF47_04340</name>
</gene>
<feature type="binding site" evidence="17">
    <location>
        <position position="12"/>
    </location>
    <ligand>
        <name>[4Fe-4S] cluster</name>
        <dbReference type="ChEBI" id="CHEBI:49883"/>
    </ligand>
</feature>
<comment type="caution">
    <text evidence="18">The sequence shown here is derived from an EMBL/GenBank/DDBJ whole genome shotgun (WGS) entry which is preliminary data.</text>
</comment>
<evidence type="ECO:0000256" key="1">
    <source>
        <dbReference type="ARBA" id="ARBA00002268"/>
    </source>
</evidence>
<name>A0A5D0MEF2_9BACT</name>
<keyword evidence="12 17" id="KW-0411">Iron-sulfur</keyword>
<evidence type="ECO:0000256" key="12">
    <source>
        <dbReference type="ARBA" id="ARBA00023014"/>
    </source>
</evidence>
<evidence type="ECO:0000256" key="6">
    <source>
        <dbReference type="ARBA" id="ARBA00022485"/>
    </source>
</evidence>
<evidence type="ECO:0000256" key="14">
    <source>
        <dbReference type="ARBA" id="ARBA00023284"/>
    </source>
</evidence>
<keyword evidence="19" id="KW-1185">Reference proteome</keyword>
<feature type="disulfide bond" description="Redox-active" evidence="17">
    <location>
        <begin position="166"/>
        <end position="168"/>
    </location>
</feature>
<dbReference type="GO" id="GO:0051539">
    <property type="term" value="F:4 iron, 4 sulfur cluster binding"/>
    <property type="evidence" value="ECO:0007669"/>
    <property type="project" value="UniProtKB-UniRule"/>
</dbReference>
<evidence type="ECO:0000256" key="16">
    <source>
        <dbReference type="ARBA" id="ARBA00047415"/>
    </source>
</evidence>
<keyword evidence="7 17" id="KW-0819">tRNA processing</keyword>
<evidence type="ECO:0000256" key="15">
    <source>
        <dbReference type="ARBA" id="ARBA00031446"/>
    </source>
</evidence>
<evidence type="ECO:0000256" key="5">
    <source>
        <dbReference type="ARBA" id="ARBA00016895"/>
    </source>
</evidence>
<evidence type="ECO:0000256" key="9">
    <source>
        <dbReference type="ARBA" id="ARBA00022785"/>
    </source>
</evidence>
<accession>A0A5D0MEF2</accession>
<dbReference type="HAMAP" id="MF_02089">
    <property type="entry name" value="QueH"/>
    <property type="match status" value="1"/>
</dbReference>
<dbReference type="PANTHER" id="PTHR36701">
    <property type="entry name" value="EPOXYQUEUOSINE REDUCTASE QUEH"/>
    <property type="match status" value="1"/>
</dbReference>
<keyword evidence="11 17" id="KW-0408">Iron</keyword>
<comment type="pathway">
    <text evidence="2 17">tRNA modification; tRNA-queuosine biosynthesis.</text>
</comment>
<evidence type="ECO:0000256" key="13">
    <source>
        <dbReference type="ARBA" id="ARBA00023157"/>
    </source>
</evidence>
<evidence type="ECO:0000256" key="11">
    <source>
        <dbReference type="ARBA" id="ARBA00023004"/>
    </source>
</evidence>
<dbReference type="InterPro" id="IPR003828">
    <property type="entry name" value="QueH"/>
</dbReference>
<dbReference type="GO" id="GO:0008616">
    <property type="term" value="P:tRNA queuosine(34) biosynthetic process"/>
    <property type="evidence" value="ECO:0007669"/>
    <property type="project" value="UniProtKB-UniRule"/>
</dbReference>
<dbReference type="PANTHER" id="PTHR36701:SF1">
    <property type="entry name" value="EPOXYQUEUOSINE REDUCTASE QUEH"/>
    <property type="match status" value="1"/>
</dbReference>
<dbReference type="AlphaFoldDB" id="A0A5D0MEF2"/>
<protein>
    <recommendedName>
        <fullName evidence="5 17">Epoxyqueuosine reductase QueH</fullName>
        <ecNumber evidence="4 17">1.17.99.6</ecNumber>
    </recommendedName>
    <alternativeName>
        <fullName evidence="15 17">Queuosine biosynthesis protein QueH</fullName>
    </alternativeName>
</protein>
<evidence type="ECO:0000313" key="18">
    <source>
        <dbReference type="EMBL" id="TYB31376.1"/>
    </source>
</evidence>
<evidence type="ECO:0000256" key="8">
    <source>
        <dbReference type="ARBA" id="ARBA00022723"/>
    </source>
</evidence>
<feature type="binding site" evidence="17">
    <location>
        <position position="86"/>
    </location>
    <ligand>
        <name>[4Fe-4S] cluster</name>
        <dbReference type="ChEBI" id="CHEBI:49883"/>
    </ligand>
</feature>
<evidence type="ECO:0000256" key="4">
    <source>
        <dbReference type="ARBA" id="ARBA00012622"/>
    </source>
</evidence>
<dbReference type="GO" id="GO:0046872">
    <property type="term" value="F:metal ion binding"/>
    <property type="evidence" value="ECO:0007669"/>
    <property type="project" value="UniProtKB-KW"/>
</dbReference>
<proteinExistence type="inferred from homology"/>
<evidence type="ECO:0000256" key="7">
    <source>
        <dbReference type="ARBA" id="ARBA00022694"/>
    </source>
</evidence>
<reference evidence="18" key="1">
    <citation type="submission" date="2019-08" db="EMBL/GenBank/DDBJ databases">
        <title>Genomic characterization of a novel candidate phylum (ARYD3) from a high temperature, high salinity tertiary oil reservoir in north central Oklahoma, USA.</title>
        <authorList>
            <person name="Youssef N.H."/>
            <person name="Yadav A."/>
            <person name="Elshahed M.S."/>
        </authorList>
    </citation>
    <scope>NUCLEOTIDE SEQUENCE [LARGE SCALE GENOMIC DNA]</scope>
    <source>
        <strain evidence="18">ARYD3</strain>
    </source>
</reference>
<keyword evidence="9 17" id="KW-0671">Queuosine biosynthesis</keyword>
<dbReference type="EMBL" id="VSIX01000035">
    <property type="protein sequence ID" value="TYB31376.1"/>
    <property type="molecule type" value="Genomic_DNA"/>
</dbReference>
<keyword evidence="8 17" id="KW-0479">Metal-binding</keyword>
<dbReference type="Pfam" id="PF02677">
    <property type="entry name" value="QueH"/>
    <property type="match status" value="1"/>
</dbReference>
<keyword evidence="14 17" id="KW-0676">Redox-active center</keyword>